<comment type="similarity">
    <text evidence="1">Belongs to the UPF0213 family.</text>
</comment>
<proteinExistence type="inferred from homology"/>
<feature type="domain" description="GIY-YIG" evidence="2">
    <location>
        <begin position="5"/>
        <end position="81"/>
    </location>
</feature>
<dbReference type="CDD" id="cd10456">
    <property type="entry name" value="GIY-YIG_UPF0213"/>
    <property type="match status" value="1"/>
</dbReference>
<dbReference type="PANTHER" id="PTHR34477:SF1">
    <property type="entry name" value="UPF0213 PROTEIN YHBQ"/>
    <property type="match status" value="1"/>
</dbReference>
<dbReference type="PANTHER" id="PTHR34477">
    <property type="entry name" value="UPF0213 PROTEIN YHBQ"/>
    <property type="match status" value="1"/>
</dbReference>
<dbReference type="RefSeq" id="WP_217794587.1">
    <property type="nucleotide sequence ID" value="NZ_JAHSPG010000018.1"/>
</dbReference>
<sequence length="105" mass="12532">MKLTHNYHVYILKCRDDSYYVGVTNNLERRLYEHNEGFNDHCYTNDKRPVVLVYSELYSDIKRAILREKQLKGWSRKKKEALFNSDWEQIKQLSKSKNNPSTSSG</sequence>
<evidence type="ECO:0000313" key="3">
    <source>
        <dbReference type="EMBL" id="MBV4360322.1"/>
    </source>
</evidence>
<name>A0A9E2SEW9_9BACT</name>
<evidence type="ECO:0000313" key="4">
    <source>
        <dbReference type="Proteomes" id="UP000812270"/>
    </source>
</evidence>
<dbReference type="EMBL" id="JAHSPG010000018">
    <property type="protein sequence ID" value="MBV4360322.1"/>
    <property type="molecule type" value="Genomic_DNA"/>
</dbReference>
<protein>
    <submittedName>
        <fullName evidence="3">GIY-YIG nuclease family protein</fullName>
    </submittedName>
</protein>
<accession>A0A9E2SEW9</accession>
<dbReference type="Proteomes" id="UP000812270">
    <property type="component" value="Unassembled WGS sequence"/>
</dbReference>
<evidence type="ECO:0000256" key="1">
    <source>
        <dbReference type="ARBA" id="ARBA00007435"/>
    </source>
</evidence>
<dbReference type="InterPro" id="IPR050190">
    <property type="entry name" value="UPF0213_domain"/>
</dbReference>
<dbReference type="InterPro" id="IPR000305">
    <property type="entry name" value="GIY-YIG_endonuc"/>
</dbReference>
<evidence type="ECO:0000259" key="2">
    <source>
        <dbReference type="PROSITE" id="PS50164"/>
    </source>
</evidence>
<dbReference type="AlphaFoldDB" id="A0A9E2SEW9"/>
<gene>
    <name evidence="3" type="ORF">KTO63_24365</name>
</gene>
<comment type="caution">
    <text evidence="3">The sequence shown here is derived from an EMBL/GenBank/DDBJ whole genome shotgun (WGS) entry which is preliminary data.</text>
</comment>
<dbReference type="Pfam" id="PF01541">
    <property type="entry name" value="GIY-YIG"/>
    <property type="match status" value="1"/>
</dbReference>
<keyword evidence="4" id="KW-1185">Reference proteome</keyword>
<reference evidence="3" key="1">
    <citation type="submission" date="2021-06" db="EMBL/GenBank/DDBJ databases">
        <authorList>
            <person name="Huq M.A."/>
        </authorList>
    </citation>
    <scope>NUCLEOTIDE SEQUENCE</scope>
    <source>
        <strain evidence="3">MAH-26</strain>
    </source>
</reference>
<organism evidence="3 4">
    <name type="scientific">Pinibacter aurantiacus</name>
    <dbReference type="NCBI Taxonomy" id="2851599"/>
    <lineage>
        <taxon>Bacteria</taxon>
        <taxon>Pseudomonadati</taxon>
        <taxon>Bacteroidota</taxon>
        <taxon>Chitinophagia</taxon>
        <taxon>Chitinophagales</taxon>
        <taxon>Chitinophagaceae</taxon>
        <taxon>Pinibacter</taxon>
    </lineage>
</organism>
<dbReference type="PROSITE" id="PS50164">
    <property type="entry name" value="GIY_YIG"/>
    <property type="match status" value="1"/>
</dbReference>